<reference evidence="1 2" key="1">
    <citation type="journal article" date="2023" name="Plants (Basel)">
        <title>Bridging the Gap: Combining Genomics and Transcriptomics Approaches to Understand Stylosanthes scabra, an Orphan Legume from the Brazilian Caatinga.</title>
        <authorList>
            <person name="Ferreira-Neto J.R.C."/>
            <person name="da Silva M.D."/>
            <person name="Binneck E."/>
            <person name="de Melo N.F."/>
            <person name="da Silva R.H."/>
            <person name="de Melo A.L.T.M."/>
            <person name="Pandolfi V."/>
            <person name="Bustamante F.O."/>
            <person name="Brasileiro-Vidal A.C."/>
            <person name="Benko-Iseppon A.M."/>
        </authorList>
    </citation>
    <scope>NUCLEOTIDE SEQUENCE [LARGE SCALE GENOMIC DNA]</scope>
    <source>
        <tissue evidence="1">Leaves</tissue>
    </source>
</reference>
<keyword evidence="2" id="KW-1185">Reference proteome</keyword>
<evidence type="ECO:0000313" key="1">
    <source>
        <dbReference type="EMBL" id="MED6164477.1"/>
    </source>
</evidence>
<gene>
    <name evidence="1" type="ORF">PIB30_090479</name>
</gene>
<accession>A0ABU6UT13</accession>
<dbReference type="Proteomes" id="UP001341840">
    <property type="component" value="Unassembled WGS sequence"/>
</dbReference>
<dbReference type="InterPro" id="IPR045167">
    <property type="entry name" value="Hobbit"/>
</dbReference>
<evidence type="ECO:0000313" key="2">
    <source>
        <dbReference type="Proteomes" id="UP001341840"/>
    </source>
</evidence>
<organism evidence="1 2">
    <name type="scientific">Stylosanthes scabra</name>
    <dbReference type="NCBI Taxonomy" id="79078"/>
    <lineage>
        <taxon>Eukaryota</taxon>
        <taxon>Viridiplantae</taxon>
        <taxon>Streptophyta</taxon>
        <taxon>Embryophyta</taxon>
        <taxon>Tracheophyta</taxon>
        <taxon>Spermatophyta</taxon>
        <taxon>Magnoliopsida</taxon>
        <taxon>eudicotyledons</taxon>
        <taxon>Gunneridae</taxon>
        <taxon>Pentapetalae</taxon>
        <taxon>rosids</taxon>
        <taxon>fabids</taxon>
        <taxon>Fabales</taxon>
        <taxon>Fabaceae</taxon>
        <taxon>Papilionoideae</taxon>
        <taxon>50 kb inversion clade</taxon>
        <taxon>dalbergioids sensu lato</taxon>
        <taxon>Dalbergieae</taxon>
        <taxon>Pterocarpus clade</taxon>
        <taxon>Stylosanthes</taxon>
    </lineage>
</organism>
<sequence>IYDFDRDFKDVGISQFTIKYLVFRNCLANAKSDTILAPWNPPSEWGKYAIFSQIFL</sequence>
<proteinExistence type="predicted"/>
<protein>
    <submittedName>
        <fullName evidence="1">Uncharacterized protein</fullName>
    </submittedName>
</protein>
<dbReference type="PANTHER" id="PTHR15678">
    <property type="entry name" value="ANTIGEN MLAA-22-RELATED"/>
    <property type="match status" value="1"/>
</dbReference>
<feature type="non-terminal residue" evidence="1">
    <location>
        <position position="1"/>
    </location>
</feature>
<name>A0ABU6UT13_9FABA</name>
<comment type="caution">
    <text evidence="1">The sequence shown here is derived from an EMBL/GenBank/DDBJ whole genome shotgun (WGS) entry which is preliminary data.</text>
</comment>
<dbReference type="PANTHER" id="PTHR15678:SF6">
    <property type="entry name" value="BRIDGE-LIKE LIPID TRANSFER PROTEIN FAMILY MEMBER 2"/>
    <property type="match status" value="1"/>
</dbReference>
<dbReference type="Pfam" id="PF10344">
    <property type="entry name" value="Hobbit"/>
    <property type="match status" value="1"/>
</dbReference>
<dbReference type="EMBL" id="JASCZI010122579">
    <property type="protein sequence ID" value="MED6164477.1"/>
    <property type="molecule type" value="Genomic_DNA"/>
</dbReference>